<dbReference type="PANTHER" id="PTHR46185">
    <property type="entry name" value="GLUTAREDOXIN-1"/>
    <property type="match status" value="1"/>
</dbReference>
<dbReference type="SUPFAM" id="SSF52833">
    <property type="entry name" value="Thioredoxin-like"/>
    <property type="match status" value="1"/>
</dbReference>
<reference evidence="5" key="1">
    <citation type="submission" date="2021-02" db="EMBL/GenBank/DDBJ databases">
        <authorList>
            <person name="Nowell W R."/>
        </authorList>
    </citation>
    <scope>NUCLEOTIDE SEQUENCE</scope>
</reference>
<dbReference type="EMBL" id="CAJNYD010001372">
    <property type="protein sequence ID" value="CAF3333229.1"/>
    <property type="molecule type" value="Genomic_DNA"/>
</dbReference>
<proteinExistence type="predicted"/>
<protein>
    <submittedName>
        <fullName evidence="5">Uncharacterized protein</fullName>
    </submittedName>
</protein>
<dbReference type="Gene3D" id="3.40.30.10">
    <property type="entry name" value="Glutaredoxin"/>
    <property type="match status" value="1"/>
</dbReference>
<evidence type="ECO:0000313" key="9">
    <source>
        <dbReference type="EMBL" id="CAF4719887.1"/>
    </source>
</evidence>
<dbReference type="Proteomes" id="UP000663851">
    <property type="component" value="Unassembled WGS sequence"/>
</dbReference>
<dbReference type="Proteomes" id="UP000663862">
    <property type="component" value="Unassembled WGS sequence"/>
</dbReference>
<dbReference type="EMBL" id="CAJNYT010003104">
    <property type="protein sequence ID" value="CAF3526567.1"/>
    <property type="molecule type" value="Genomic_DNA"/>
</dbReference>
<evidence type="ECO:0000313" key="6">
    <source>
        <dbReference type="EMBL" id="CAF4365783.1"/>
    </source>
</evidence>
<evidence type="ECO:0000313" key="7">
    <source>
        <dbReference type="EMBL" id="CAF4481421.1"/>
    </source>
</evidence>
<dbReference type="EMBL" id="CAJNYU010001264">
    <property type="protein sequence ID" value="CAF3424120.1"/>
    <property type="molecule type" value="Genomic_DNA"/>
</dbReference>
<dbReference type="Proteomes" id="UP000663838">
    <property type="component" value="Unassembled WGS sequence"/>
</dbReference>
<dbReference type="PROSITE" id="PS51354">
    <property type="entry name" value="GLUTAREDOXIN_2"/>
    <property type="match status" value="1"/>
</dbReference>
<dbReference type="AlphaFoldDB" id="A0A819B0W7"/>
<evidence type="ECO:0000313" key="1">
    <source>
        <dbReference type="EMBL" id="CAF3333229.1"/>
    </source>
</evidence>
<dbReference type="Proteomes" id="UP000663872">
    <property type="component" value="Unassembled WGS sequence"/>
</dbReference>
<gene>
    <name evidence="3" type="ORF">FME351_LOCUS11198</name>
    <name evidence="4" type="ORF">GRG538_LOCUS19036</name>
    <name evidence="6" type="ORF">HFQ381_LOCUS17706</name>
    <name evidence="5" type="ORF">KIK155_LOCUS31855</name>
    <name evidence="1" type="ORF">LUA448_LOCUS11370</name>
    <name evidence="10" type="ORF">QYT958_LOCUS27136</name>
    <name evidence="2" type="ORF">TIS948_LOCUS27306</name>
    <name evidence="9" type="ORF">TOA249_LOCUS18205</name>
    <name evidence="7" type="ORF">TSG867_LOCUS19531</name>
    <name evidence="8" type="ORF">UJA718_LOCUS25327</name>
</gene>
<evidence type="ECO:0000313" key="12">
    <source>
        <dbReference type="Proteomes" id="UP000663873"/>
    </source>
</evidence>
<accession>A0A819B0W7</accession>
<dbReference type="Proteomes" id="UP000663825">
    <property type="component" value="Unassembled WGS sequence"/>
</dbReference>
<dbReference type="Proteomes" id="UP000663848">
    <property type="component" value="Unassembled WGS sequence"/>
</dbReference>
<dbReference type="InterPro" id="IPR047185">
    <property type="entry name" value="GLRX1"/>
</dbReference>
<organism evidence="5 11">
    <name type="scientific">Rotaria socialis</name>
    <dbReference type="NCBI Taxonomy" id="392032"/>
    <lineage>
        <taxon>Eukaryota</taxon>
        <taxon>Metazoa</taxon>
        <taxon>Spiralia</taxon>
        <taxon>Gnathifera</taxon>
        <taxon>Rotifera</taxon>
        <taxon>Eurotatoria</taxon>
        <taxon>Bdelloidea</taxon>
        <taxon>Philodinida</taxon>
        <taxon>Philodinidae</taxon>
        <taxon>Rotaria</taxon>
    </lineage>
</organism>
<name>A0A819B0W7_9BILA</name>
<evidence type="ECO:0000313" key="5">
    <source>
        <dbReference type="EMBL" id="CAF3790679.1"/>
    </source>
</evidence>
<evidence type="ECO:0000313" key="10">
    <source>
        <dbReference type="EMBL" id="CAF4850514.1"/>
    </source>
</evidence>
<dbReference type="Proteomes" id="UP000663833">
    <property type="component" value="Unassembled WGS sequence"/>
</dbReference>
<dbReference type="EMBL" id="CAJNYV010005924">
    <property type="protein sequence ID" value="CAF3790679.1"/>
    <property type="molecule type" value="Genomic_DNA"/>
</dbReference>
<dbReference type="EMBL" id="CAJOBQ010001371">
    <property type="protein sequence ID" value="CAF4481421.1"/>
    <property type="molecule type" value="Genomic_DNA"/>
</dbReference>
<sequence length="105" mass="12571">MSALTKSYADTKIKNRRIMMFAKSNDPDSQIAREIFAEYSLPKDAYEYVDIEKRQDCRQLENYFRYLCFTDRRKSPYIFINQLYFGSLFELNICHKNGSLRQVLS</sequence>
<evidence type="ECO:0000313" key="2">
    <source>
        <dbReference type="EMBL" id="CAF3396371.1"/>
    </source>
</evidence>
<evidence type="ECO:0000313" key="8">
    <source>
        <dbReference type="EMBL" id="CAF4486460.1"/>
    </source>
</evidence>
<dbReference type="EMBL" id="CAJNXB010004857">
    <property type="protein sequence ID" value="CAF3396371.1"/>
    <property type="molecule type" value="Genomic_DNA"/>
</dbReference>
<dbReference type="EMBL" id="CAJOBS010001341">
    <property type="protein sequence ID" value="CAF4719887.1"/>
    <property type="molecule type" value="Genomic_DNA"/>
</dbReference>
<keyword evidence="12" id="KW-1185">Reference proteome</keyword>
<evidence type="ECO:0000313" key="4">
    <source>
        <dbReference type="EMBL" id="CAF3526567.1"/>
    </source>
</evidence>
<dbReference type="Proteomes" id="UP000663865">
    <property type="component" value="Unassembled WGS sequence"/>
</dbReference>
<dbReference type="Proteomes" id="UP000663873">
    <property type="component" value="Unassembled WGS sequence"/>
</dbReference>
<dbReference type="EMBL" id="CAJOBR010006755">
    <property type="protein sequence ID" value="CAF4850514.1"/>
    <property type="molecule type" value="Genomic_DNA"/>
</dbReference>
<dbReference type="OrthoDB" id="418495at2759"/>
<dbReference type="GO" id="GO:0005739">
    <property type="term" value="C:mitochondrion"/>
    <property type="evidence" value="ECO:0007669"/>
    <property type="project" value="TreeGrafter"/>
</dbReference>
<comment type="caution">
    <text evidence="5">The sequence shown here is derived from an EMBL/GenBank/DDBJ whole genome shotgun (WGS) entry which is preliminary data.</text>
</comment>
<dbReference type="Proteomes" id="UP000663869">
    <property type="component" value="Unassembled WGS sequence"/>
</dbReference>
<dbReference type="EMBL" id="CAJOBO010001327">
    <property type="protein sequence ID" value="CAF4365783.1"/>
    <property type="molecule type" value="Genomic_DNA"/>
</dbReference>
<evidence type="ECO:0000313" key="3">
    <source>
        <dbReference type="EMBL" id="CAF3424120.1"/>
    </source>
</evidence>
<dbReference type="EMBL" id="CAJOBP010006158">
    <property type="protein sequence ID" value="CAF4486460.1"/>
    <property type="molecule type" value="Genomic_DNA"/>
</dbReference>
<dbReference type="PANTHER" id="PTHR46185:SF1">
    <property type="entry name" value="GLUTAREDOXIN-1"/>
    <property type="match status" value="1"/>
</dbReference>
<dbReference type="InterPro" id="IPR036249">
    <property type="entry name" value="Thioredoxin-like_sf"/>
</dbReference>
<dbReference type="GO" id="GO:0015038">
    <property type="term" value="F:glutathione disulfide oxidoreductase activity"/>
    <property type="evidence" value="ECO:0007669"/>
    <property type="project" value="TreeGrafter"/>
</dbReference>
<evidence type="ECO:0000313" key="11">
    <source>
        <dbReference type="Proteomes" id="UP000663865"/>
    </source>
</evidence>